<dbReference type="PANTHER" id="PTHR30346:SF0">
    <property type="entry name" value="HCA OPERON TRANSCRIPTIONAL ACTIVATOR HCAR"/>
    <property type="match status" value="1"/>
</dbReference>
<name>A0ABV9ALK1_9ACTN</name>
<reference evidence="7" key="1">
    <citation type="journal article" date="2019" name="Int. J. Syst. Evol. Microbiol.">
        <title>The Global Catalogue of Microorganisms (GCM) 10K type strain sequencing project: providing services to taxonomists for standard genome sequencing and annotation.</title>
        <authorList>
            <consortium name="The Broad Institute Genomics Platform"/>
            <consortium name="The Broad Institute Genome Sequencing Center for Infectious Disease"/>
            <person name="Wu L."/>
            <person name="Ma J."/>
        </authorList>
    </citation>
    <scope>NUCLEOTIDE SEQUENCE [LARGE SCALE GENOMIC DNA]</scope>
    <source>
        <strain evidence="7">CGMCC 4.7177</strain>
    </source>
</reference>
<dbReference type="Pfam" id="PF00126">
    <property type="entry name" value="HTH_1"/>
    <property type="match status" value="1"/>
</dbReference>
<dbReference type="SUPFAM" id="SSF53850">
    <property type="entry name" value="Periplasmic binding protein-like II"/>
    <property type="match status" value="1"/>
</dbReference>
<dbReference type="InterPro" id="IPR005119">
    <property type="entry name" value="LysR_subst-bd"/>
</dbReference>
<organism evidence="6 7">
    <name type="scientific">Streptomyces vulcanius</name>
    <dbReference type="NCBI Taxonomy" id="1441876"/>
    <lineage>
        <taxon>Bacteria</taxon>
        <taxon>Bacillati</taxon>
        <taxon>Actinomycetota</taxon>
        <taxon>Actinomycetes</taxon>
        <taxon>Kitasatosporales</taxon>
        <taxon>Streptomycetaceae</taxon>
        <taxon>Streptomyces</taxon>
    </lineage>
</organism>
<gene>
    <name evidence="6" type="ORF">ACFPIH_12175</name>
</gene>
<dbReference type="InterPro" id="IPR036390">
    <property type="entry name" value="WH_DNA-bd_sf"/>
</dbReference>
<accession>A0ABV9ALK1</accession>
<dbReference type="CDD" id="cd08414">
    <property type="entry name" value="PBP2_LTTR_aromatics_like"/>
    <property type="match status" value="1"/>
</dbReference>
<dbReference type="RefSeq" id="WP_381174243.1">
    <property type="nucleotide sequence ID" value="NZ_JBHSFK010000006.1"/>
</dbReference>
<comment type="caution">
    <text evidence="6">The sequence shown here is derived from an EMBL/GenBank/DDBJ whole genome shotgun (WGS) entry which is preliminary data.</text>
</comment>
<dbReference type="Gene3D" id="1.10.10.10">
    <property type="entry name" value="Winged helix-like DNA-binding domain superfamily/Winged helix DNA-binding domain"/>
    <property type="match status" value="1"/>
</dbReference>
<keyword evidence="4" id="KW-0804">Transcription</keyword>
<dbReference type="Gene3D" id="3.40.190.10">
    <property type="entry name" value="Periplasmic binding protein-like II"/>
    <property type="match status" value="2"/>
</dbReference>
<evidence type="ECO:0000313" key="6">
    <source>
        <dbReference type="EMBL" id="MFC4500282.1"/>
    </source>
</evidence>
<dbReference type="PROSITE" id="PS50931">
    <property type="entry name" value="HTH_LYSR"/>
    <property type="match status" value="1"/>
</dbReference>
<dbReference type="InterPro" id="IPR036388">
    <property type="entry name" value="WH-like_DNA-bd_sf"/>
</dbReference>
<protein>
    <submittedName>
        <fullName evidence="6">LysR substrate-binding domain-containing protein</fullName>
    </submittedName>
</protein>
<evidence type="ECO:0000256" key="2">
    <source>
        <dbReference type="ARBA" id="ARBA00023015"/>
    </source>
</evidence>
<dbReference type="EMBL" id="JBHSFK010000006">
    <property type="protein sequence ID" value="MFC4500282.1"/>
    <property type="molecule type" value="Genomic_DNA"/>
</dbReference>
<dbReference type="SUPFAM" id="SSF46785">
    <property type="entry name" value="Winged helix' DNA-binding domain"/>
    <property type="match status" value="1"/>
</dbReference>
<dbReference type="Pfam" id="PF03466">
    <property type="entry name" value="LysR_substrate"/>
    <property type="match status" value="1"/>
</dbReference>
<dbReference type="PANTHER" id="PTHR30346">
    <property type="entry name" value="TRANSCRIPTIONAL DUAL REGULATOR HCAR-RELATED"/>
    <property type="match status" value="1"/>
</dbReference>
<evidence type="ECO:0000256" key="4">
    <source>
        <dbReference type="ARBA" id="ARBA00023163"/>
    </source>
</evidence>
<proteinExistence type="inferred from homology"/>
<keyword evidence="7" id="KW-1185">Reference proteome</keyword>
<feature type="domain" description="HTH lysR-type" evidence="5">
    <location>
        <begin position="1"/>
        <end position="58"/>
    </location>
</feature>
<evidence type="ECO:0000259" key="5">
    <source>
        <dbReference type="PROSITE" id="PS50931"/>
    </source>
</evidence>
<keyword evidence="2" id="KW-0805">Transcription regulation</keyword>
<sequence length="301" mass="32707">MELRQVRYFLAVAEELHFGRAAMRLRIVQPAVSQQVRRLERELGLELFDRTTRSVTLTTAGHAFLPRARAIAAAEEAALETMAALRADQLTTLRVGTNTGLGTRLEGLLADMAHHAPEITVELHSVPPAPRLQRVRDGELDAAFVRGVARSPGLDLIPVWRDELVAALPASHPLAARERVEIADLAALPLRIAPRHTNPHLVDLITGACRAAGFEPVMGPAFTTDQDTLAAIGSSKPTWTVFYSSKAAILPTARTAFRPFAPPAPALQTYLAVRPTTSARRLAPLLDACRSQESLPRGENQ</sequence>
<evidence type="ECO:0000313" key="7">
    <source>
        <dbReference type="Proteomes" id="UP001595839"/>
    </source>
</evidence>
<evidence type="ECO:0000256" key="1">
    <source>
        <dbReference type="ARBA" id="ARBA00009437"/>
    </source>
</evidence>
<evidence type="ECO:0000256" key="3">
    <source>
        <dbReference type="ARBA" id="ARBA00023125"/>
    </source>
</evidence>
<dbReference type="Proteomes" id="UP001595839">
    <property type="component" value="Unassembled WGS sequence"/>
</dbReference>
<comment type="similarity">
    <text evidence="1">Belongs to the LysR transcriptional regulatory family.</text>
</comment>
<keyword evidence="3" id="KW-0238">DNA-binding</keyword>
<dbReference type="InterPro" id="IPR000847">
    <property type="entry name" value="LysR_HTH_N"/>
</dbReference>
<dbReference type="PRINTS" id="PR00039">
    <property type="entry name" value="HTHLYSR"/>
</dbReference>